<keyword evidence="2" id="KW-1185">Reference proteome</keyword>
<reference evidence="1" key="1">
    <citation type="submission" date="2021-08" db="EMBL/GenBank/DDBJ databases">
        <title>The first chromosome-level gecko genome reveals the dynamic sex chromosomes of Neotropical dwarf geckos (Sphaerodactylidae: Sphaerodactylus).</title>
        <authorList>
            <person name="Pinto B.J."/>
            <person name="Keating S.E."/>
            <person name="Gamble T."/>
        </authorList>
    </citation>
    <scope>NUCLEOTIDE SEQUENCE</scope>
    <source>
        <strain evidence="1">TG3544</strain>
    </source>
</reference>
<evidence type="ECO:0000313" key="2">
    <source>
        <dbReference type="Proteomes" id="UP000827872"/>
    </source>
</evidence>
<dbReference type="Proteomes" id="UP000827872">
    <property type="component" value="Linkage Group LG01"/>
</dbReference>
<dbReference type="EMBL" id="CM037614">
    <property type="protein sequence ID" value="KAH8015926.1"/>
    <property type="molecule type" value="Genomic_DNA"/>
</dbReference>
<proteinExistence type="predicted"/>
<gene>
    <name evidence="1" type="ORF">K3G42_010171</name>
</gene>
<comment type="caution">
    <text evidence="1">The sequence shown here is derived from an EMBL/GenBank/DDBJ whole genome shotgun (WGS) entry which is preliminary data.</text>
</comment>
<protein>
    <submittedName>
        <fullName evidence="1">Uncharacterized protein</fullName>
    </submittedName>
</protein>
<name>A0ACB8G8K9_9SAUR</name>
<evidence type="ECO:0000313" key="1">
    <source>
        <dbReference type="EMBL" id="KAH8015926.1"/>
    </source>
</evidence>
<organism evidence="1 2">
    <name type="scientific">Sphaerodactylus townsendi</name>
    <dbReference type="NCBI Taxonomy" id="933632"/>
    <lineage>
        <taxon>Eukaryota</taxon>
        <taxon>Metazoa</taxon>
        <taxon>Chordata</taxon>
        <taxon>Craniata</taxon>
        <taxon>Vertebrata</taxon>
        <taxon>Euteleostomi</taxon>
        <taxon>Lepidosauria</taxon>
        <taxon>Squamata</taxon>
        <taxon>Bifurcata</taxon>
        <taxon>Gekkota</taxon>
        <taxon>Sphaerodactylidae</taxon>
        <taxon>Sphaerodactylus</taxon>
    </lineage>
</organism>
<sequence length="260" mass="26958">MVRQGKRGAQRPSLHGTVPGSPVPTGPKLPTEAETDGHLALGKEAPGLTGVPSRVCTSRDPFGRAPDGGGGGGAQGPAARRWQSLRRERTPCRRKAEGGSVAGRRGRSPGARQARSVRPPGPGVGLRPSHKRRGGARPSCAAAALEAADLAGAGRAQRSVVVVCCSFSCLDGSLASPRKGCCCCSGRQRRVVMGSPVERRLAGLREVLGARPGEGTAGDPGLEALLDLLLCVHQECSGAPLRRERNVQQFLAWGNRPGLL</sequence>
<accession>A0ACB8G8K9</accession>